<dbReference type="FunFam" id="2.40.50.140:FF:000205">
    <property type="entry name" value="Breast cancer susceptibility protein 2"/>
    <property type="match status" value="1"/>
</dbReference>
<dbReference type="SUPFAM" id="SSF81872">
    <property type="entry name" value="BRCA2 helical domain"/>
    <property type="match status" value="1"/>
</dbReference>
<feature type="compositionally biased region" description="Polar residues" evidence="7">
    <location>
        <begin position="3187"/>
        <end position="3212"/>
    </location>
</feature>
<dbReference type="Ensembl" id="ENSCPIT00010009170.1">
    <property type="protein sequence ID" value="ENSCPIP00010007739.1"/>
    <property type="gene ID" value="ENSCPIG00010006056.1"/>
</dbReference>
<dbReference type="Proteomes" id="UP000694543">
    <property type="component" value="Unplaced"/>
</dbReference>
<dbReference type="SUPFAM" id="SSF50249">
    <property type="entry name" value="Nucleic acid-binding proteins"/>
    <property type="match status" value="3"/>
</dbReference>
<feature type="compositionally biased region" description="Polar residues" evidence="7">
    <location>
        <begin position="3325"/>
        <end position="3337"/>
    </location>
</feature>
<feature type="coiled-coil region" evidence="6">
    <location>
        <begin position="2796"/>
        <end position="2830"/>
    </location>
</feature>
<protein>
    <submittedName>
        <fullName evidence="9">BRCA2 DNA repair associated</fullName>
    </submittedName>
</protein>
<dbReference type="CDD" id="cd04493">
    <property type="entry name" value="BRCA2DBD_OB1"/>
    <property type="match status" value="1"/>
</dbReference>
<feature type="region of interest" description="Disordered" evidence="7">
    <location>
        <begin position="1381"/>
        <end position="1403"/>
    </location>
</feature>
<dbReference type="InterPro" id="IPR015187">
    <property type="entry name" value="BRCA2_OB_1"/>
</dbReference>
<dbReference type="PIRSF" id="PIRSF002397">
    <property type="entry name" value="BRCA2"/>
    <property type="match status" value="1"/>
</dbReference>
<dbReference type="PANTHER" id="PTHR11289:SF0">
    <property type="entry name" value="BREAST CANCER TYPE 2 SUSCEPTIBILITY PROTEIN"/>
    <property type="match status" value="1"/>
</dbReference>
<keyword evidence="1" id="KW-0677">Repeat</keyword>
<organism evidence="9 10">
    <name type="scientific">Chrysolophus pictus</name>
    <name type="common">Golden pheasant</name>
    <name type="synonym">Phasianus pictus</name>
    <dbReference type="NCBI Taxonomy" id="9089"/>
    <lineage>
        <taxon>Eukaryota</taxon>
        <taxon>Metazoa</taxon>
        <taxon>Chordata</taxon>
        <taxon>Craniata</taxon>
        <taxon>Vertebrata</taxon>
        <taxon>Euteleostomi</taxon>
        <taxon>Archelosauria</taxon>
        <taxon>Archosauria</taxon>
        <taxon>Dinosauria</taxon>
        <taxon>Saurischia</taxon>
        <taxon>Theropoda</taxon>
        <taxon>Coelurosauria</taxon>
        <taxon>Aves</taxon>
        <taxon>Neognathae</taxon>
        <taxon>Galloanserae</taxon>
        <taxon>Galliformes</taxon>
        <taxon>Phasianidae</taxon>
        <taxon>Phasianinae</taxon>
        <taxon>Chrysolophus</taxon>
    </lineage>
</organism>
<dbReference type="InterPro" id="IPR012340">
    <property type="entry name" value="NA-bd_OB-fold"/>
</dbReference>
<dbReference type="CDD" id="cd04495">
    <property type="entry name" value="BRCA2DBD_OB3"/>
    <property type="match status" value="1"/>
</dbReference>
<feature type="region of interest" description="Disordered" evidence="7">
    <location>
        <begin position="3324"/>
        <end position="3373"/>
    </location>
</feature>
<evidence type="ECO:0000313" key="10">
    <source>
        <dbReference type="Proteomes" id="UP000694543"/>
    </source>
</evidence>
<evidence type="ECO:0000256" key="7">
    <source>
        <dbReference type="SAM" id="MobiDB-lite"/>
    </source>
</evidence>
<dbReference type="Pfam" id="PF09121">
    <property type="entry name" value="Tower"/>
    <property type="match status" value="1"/>
</dbReference>
<dbReference type="GO" id="GO:0003677">
    <property type="term" value="F:DNA binding"/>
    <property type="evidence" value="ECO:0007669"/>
    <property type="project" value="UniProtKB-KW"/>
</dbReference>
<evidence type="ECO:0000256" key="6">
    <source>
        <dbReference type="SAM" id="Coils"/>
    </source>
</evidence>
<keyword evidence="10" id="KW-1185">Reference proteome</keyword>
<dbReference type="SUPFAM" id="SSF81878">
    <property type="entry name" value="BRCA2 tower domain"/>
    <property type="match status" value="1"/>
</dbReference>
<dbReference type="Gene3D" id="2.40.50.140">
    <property type="entry name" value="Nucleic acid-binding proteins"/>
    <property type="match status" value="3"/>
</dbReference>
<evidence type="ECO:0000256" key="2">
    <source>
        <dbReference type="ARBA" id="ARBA00022763"/>
    </source>
</evidence>
<dbReference type="PANTHER" id="PTHR11289">
    <property type="entry name" value="BREAST CANCER TYPE 2 SUSCEPTIBILITY PROTEIN BRCA2"/>
    <property type="match status" value="1"/>
</dbReference>
<dbReference type="Pfam" id="PF09103">
    <property type="entry name" value="BRCA-2_OB1"/>
    <property type="match status" value="1"/>
</dbReference>
<accession>A0A8C3LFE0</accession>
<dbReference type="InterPro" id="IPR015252">
    <property type="entry name" value="BRCA2_hlx"/>
</dbReference>
<keyword evidence="4" id="KW-0233">DNA recombination</keyword>
<evidence type="ECO:0000256" key="1">
    <source>
        <dbReference type="ARBA" id="ARBA00022737"/>
    </source>
</evidence>
<feature type="domain" description="Tower" evidence="8">
    <location>
        <begin position="2782"/>
        <end position="2823"/>
    </location>
</feature>
<feature type="compositionally biased region" description="Polar residues" evidence="7">
    <location>
        <begin position="1936"/>
        <end position="1950"/>
    </location>
</feature>
<proteinExistence type="predicted"/>
<dbReference type="Pfam" id="PF21318">
    <property type="entry name" value="BRCA2DBD_OB2"/>
    <property type="match status" value="1"/>
</dbReference>
<dbReference type="InterPro" id="IPR015205">
    <property type="entry name" value="Tower_dom"/>
</dbReference>
<dbReference type="PROSITE" id="PS50138">
    <property type="entry name" value="BRCA2_REPEAT"/>
    <property type="match status" value="6"/>
</dbReference>
<evidence type="ECO:0000256" key="5">
    <source>
        <dbReference type="ARBA" id="ARBA00023204"/>
    </source>
</evidence>
<dbReference type="InterPro" id="IPR015525">
    <property type="entry name" value="BRCA2"/>
</dbReference>
<reference evidence="9" key="1">
    <citation type="submission" date="2025-08" db="UniProtKB">
        <authorList>
            <consortium name="Ensembl"/>
        </authorList>
    </citation>
    <scope>IDENTIFICATION</scope>
</reference>
<dbReference type="Pfam" id="PF09104">
    <property type="entry name" value="BRCA-2_OB3"/>
    <property type="match status" value="1"/>
</dbReference>
<dbReference type="InterPro" id="IPR015188">
    <property type="entry name" value="BRCA2_OB_3"/>
</dbReference>
<evidence type="ECO:0000256" key="3">
    <source>
        <dbReference type="ARBA" id="ARBA00023125"/>
    </source>
</evidence>
<keyword evidence="3" id="KW-0238">DNA-binding</keyword>
<dbReference type="Pfam" id="PF22687">
    <property type="entry name" value="BRCA2_TR2"/>
    <property type="match status" value="1"/>
</dbReference>
<sequence length="3394" mass="377311">MAYKSGRRPTFFEVFKAHCSDSDLGPISLDWFEELSSEAPLYEPKLLGEPEGPIGWLDQTFKTPKAKSSTDSQLASTPLIFKEQNTMPPFSSPGKELDQKKMETSRENLLSPNMAGRKTDQENQILASPHGICHNYTAASPTTLRNTCRTPQKSNIPGPYGSLFCTPKFLEIRTPKRISESLGAEVDPEMSWTSSLATPPTLGATVIIARENGSISGAKQQDERAEIVLHNFLSKDDEYTAKNDTSLLSIPETVKLNVKDDIKDLELEILDGLFGEMNSFEDSFNLPAESSGTLLLLPHALHAIEKCEIKTDEAQRKGDVLSEQRMRRKTAISQEVKAANWTEKSCCAEVKDSIFENTDEDMDSKDSCLIGHEKELEYLRIAGNLQDNRTQKSSVNEKLVKDVLSSSSQWSQLNLSDLDITHLETSMCSPPQSDVRREKCLQEKSVLMTKDDVVETSLLNTAGLKNAQELSSASLSANCGDMKLSKHNPMAEITPVKPLCVSPKLVKGCPREEVSKMSFLNCSSFLIESTNVMEYSVVYNSTFSTHLKATSKSVVTDVLSHPLICRAASPDNCSDLHLTNSENALRKSSFKSLNMLSRLRKKSRRFIYTINNTLVYQEENVQKEVTSESPANPVLTCLESDLHEFKGCQVATDGNQDCLLSAERQSNIKENNFDVPTMEVDIMDNSSDNSVNNRLKQQELSDSGKNARENQPATSFKCLEASHTQSEHTTDCLNSGRISNIKHKVLTSAYLMARRCSRLFPEDCCLRKGKNDVLGKNISPNMNSRAAVPQSPKGQPPQSFPSCSDCLIDMHHGTAFVTNRKFSNTLSQIKFGMNRVSDNSCNKISADKRSATDQLSAEYREIVAPLEINCLQNSSTGLKQWGKEDVAENQDTLSIKNSENSQAAAWNNISVEVAEEILDCIDNSLNEVISEEDRQLAPVYFNTKPIENLEQKGKSSGDLHTSSSSLSFGGFQTASNKQIKFSESSIAKGKMLFKDIENECFEDSCLERVRYFSNQVQKENVFSSDLESKTGSTSPGLQTRCTQYIPRKVDLCKNSLSNQLSMQEPNQSLTASQEAEIAELSNILEETGSQFEFTQFRKQSNMIQNHVQQFGATNVENASKAREDTNFNSTLKSENHVINDEYCSKLKNENECKMVEYEKENTVVFHKNKKKVISTNLDRNESGTSNHESCPVPLQASFSNFVGFTSAGGKKINISKAALTRSAELFKDLDDDSFLFKSSETNIRCCNSDGHVSSNWNFIRCQTKEDEGGILRVPNIRSIGPISHHSEKEYAEDISTPCKENTGNWTEILSDNENVDFNCTNARYSASGMRSSLSSFKKPHQNCKNSDQFLNQGDSQTEGCLPEDTPYLMCLDDNINSAEEHGLSVSDETGNLSPNQKEDRKQEDEHLLLNCQAADTDAVSISDSSLCSSLHDLNVQCGEGDTDVSENSSKRKTNSVNVEGEDSTHKNLFVSESGIKIGSYQHSRVSSEQEMGVEKNEVKGTYLTGFHTASGKKITIADGFLAKAEQFISENNVDLGKDDNDYFEDCLRKYNKSYVKDHGLCIDGVAQRDADVLNFKDNLIPEEPGDRLKQAVEGSPIKQAINHDSIKVGAFITVDEECERNLAAQCANKEAYVRPGKSEVKSLPGCGNNSLSRTLLFEDRKLFAERDVEYSAKKRDNSESKPDFPLKCATSLHLTKVSSDLADNSVPGGIIKTVSAEDSCKSSQSLLLTHGSAPKSTSPYLNCGSKEIGLKHLNEPCSNTDCFTNTADNAHQEQPEVDLPEDGTNLTWLQETSLNAESQKSDLKQVFSTAKGKAVSVSESALASIRQMFQTECDKYVKSEIETKSGTNQAEIAGSSSFSIHAGGPGFATFLDTTKNEMNLAASHFINGNGNLIENNHQGANTFADVDSVQDSQMQCFEQKSKLLGHLPVPDKQREQSGPSGNFGFFSTASGKPVQLSEESLKKARQLFSEMDGNHSPGLQDTHLLEDVEKSRNRDEIFPREMQLALPKGKENASTDKISSPALGFSTASGKQVTISESAYRKAKAILKEADDFLSNELGVTDELCEIKGSGQHAEYLTGKAISESKNEKSCSEELDLKSVRLEEMKSFPSTHRVKITEYVPHSKRNSQSAPFKNSFEQEETRLFRKGELNLGMKTEAESDLCSATSKAEINIFQTPKGYLKTEAVESAKAFMEDDLSDSGVQVKSAQSFVGKMSDNFQNKPFGKRRLEEKDSLGEPPIKRQLLLEFEKMKIPPKSLKPLKSTPDGIFKDRRKFMYHVPLKPVTCQPFGTTKERQEVMNPTLTLPDQDLKGFKSTPAVFQHCALRQSSSGASGLFTPLKAMAKESEETRSLCKSGKAVKTFVPPFKTKLTLSTAEQGSSKRCHSPITNSVTEERELNQIPVEHNSAEAQDHQSCILHAAVADVENVNLATSNMIANLRCARDLQEMRIKKKYRQNIRPQPGSLYIIKTSAKNRISLKTAVEEETPSFHSTEKLYTYGVSKHCIQVNSTNAESFQFLIKEFFSKEYLVAGNGIQLADGGWLIPTDEGKAGKKEFYRALCDTPGVDPKLITEAWVYNHYRWIVWKLAAMEVSFPHKFANRCLTPETVLLQLKYRYDLEIDKSKRSAIKKITERDDAAGKTLVLCISKILSLNSAVSPSNSNNNTECEKAAAIIEVTDGWYGIRALLDPPLKAFLHRRRLTIGQKIIVHGAELTGSPNGCTPLEAPDSLMLKIAANSTRCARWYTKLGFHRDPRPFPLPLSSLYSEGGAVGCIDVVIQRTYPIQWMEKTSAGSYVFRNSRAEEREAAKHAEDQQKKLEALFAKIQAEFEKHEERNCRRTQRSHVVTRQQIHNLQDGAELYEAIQNAPDPSYMEGYLSEDQLKALNAHKQLMNDKKQTRIQEEFKKAVECAEQEKHVCSKRDVSTVWKLFVVDYRMQEKHRGVILSIWRPLLDVCSLLKEGSRYRIYQLSTSQSKGRSDSTNIQLSATKKTQYLQLSVSQKMLLQIFFPRKALKFTSLLDPSYQPPCAEVDVVGVVISISRTGFPNMVYLSDESYNLVAIKIWADLRHFAIEDIVVRCSFIAASNLQWQSEFRSEIPVLLAGDLSAFSASPKENHLQEKFNELRRMIENVDSFCSDAERKLMNLLQRNCSLTPILPKRRGLECFSPSCNSGLYAEDKSLISSKIEMKHPSPLSASTPNTKPFLQGSAVTPSSAVSNENHPRNSKKRKAMDFLSCIPAPPSLTPICSIISPSVKKAFRPPRSLGSQYSKLSKETNPYAGCVTPGRKVREAIQLSDNDLVADEELAMINTQALINTAPEEKKVDYVNEDGTRATNLSGDTRATNLSGDLSSKNSSGSAKEANSSLKSSSEGADALQKDTEECEGSLAIRRVLQRRKSRKCY</sequence>
<evidence type="ECO:0000313" key="9">
    <source>
        <dbReference type="Ensembl" id="ENSCPIP00010007739.1"/>
    </source>
</evidence>
<keyword evidence="2" id="KW-0227">DNA damage</keyword>
<dbReference type="SMART" id="SM01341">
    <property type="entry name" value="Tower"/>
    <property type="match status" value="1"/>
</dbReference>
<dbReference type="InterPro" id="IPR036315">
    <property type="entry name" value="BRCA2_hlx_sf"/>
</dbReference>
<dbReference type="CDD" id="cd04494">
    <property type="entry name" value="BRCA2DBD_OB2"/>
    <property type="match status" value="1"/>
</dbReference>
<dbReference type="InterPro" id="IPR002093">
    <property type="entry name" value="BRCA2_repeat"/>
</dbReference>
<reference evidence="9" key="2">
    <citation type="submission" date="2025-09" db="UniProtKB">
        <authorList>
            <consortium name="Ensembl"/>
        </authorList>
    </citation>
    <scope>IDENTIFICATION</scope>
</reference>
<evidence type="ECO:0000256" key="4">
    <source>
        <dbReference type="ARBA" id="ARBA00023172"/>
    </source>
</evidence>
<feature type="region of interest" description="Disordered" evidence="7">
    <location>
        <begin position="1925"/>
        <end position="1951"/>
    </location>
</feature>
<dbReference type="GO" id="GO:0006355">
    <property type="term" value="P:regulation of DNA-templated transcription"/>
    <property type="evidence" value="ECO:0007669"/>
    <property type="project" value="TreeGrafter"/>
</dbReference>
<feature type="region of interest" description="Disordered" evidence="7">
    <location>
        <begin position="3183"/>
        <end position="3220"/>
    </location>
</feature>
<feature type="compositionally biased region" description="Low complexity" evidence="7">
    <location>
        <begin position="3338"/>
        <end position="3357"/>
    </location>
</feature>
<keyword evidence="5" id="KW-0234">DNA repair</keyword>
<dbReference type="InterPro" id="IPR055077">
    <property type="entry name" value="BRCA2_TR2"/>
</dbReference>
<dbReference type="Pfam" id="PF09169">
    <property type="entry name" value="BRCA-2_helical"/>
    <property type="match status" value="1"/>
</dbReference>
<keyword evidence="6" id="KW-0175">Coiled coil</keyword>
<dbReference type="Pfam" id="PF00634">
    <property type="entry name" value="BRCA2"/>
    <property type="match status" value="6"/>
</dbReference>
<name>A0A8C3LFE0_CHRPC</name>
<feature type="compositionally biased region" description="Polar residues" evidence="7">
    <location>
        <begin position="1386"/>
        <end position="1395"/>
    </location>
</feature>
<feature type="region of interest" description="Disordered" evidence="7">
    <location>
        <begin position="1438"/>
        <end position="1463"/>
    </location>
</feature>
<dbReference type="Gene3D" id="6.10.70.10">
    <property type="match status" value="1"/>
</dbReference>
<dbReference type="InterPro" id="IPR048262">
    <property type="entry name" value="BRCA2_OB_2_dom"/>
</dbReference>
<evidence type="ECO:0000259" key="8">
    <source>
        <dbReference type="SMART" id="SM01341"/>
    </source>
</evidence>
<dbReference type="GO" id="GO:0000724">
    <property type="term" value="P:double-strand break repair via homologous recombination"/>
    <property type="evidence" value="ECO:0007669"/>
    <property type="project" value="InterPro"/>
</dbReference>
<feature type="region of interest" description="Disordered" evidence="7">
    <location>
        <begin position="777"/>
        <end position="798"/>
    </location>
</feature>
<dbReference type="GO" id="GO:0005634">
    <property type="term" value="C:nucleus"/>
    <property type="evidence" value="ECO:0007669"/>
    <property type="project" value="TreeGrafter"/>
</dbReference>